<keyword evidence="4" id="KW-1185">Reference proteome</keyword>
<feature type="domain" description="Gp68-like predicted RNA polymerase component" evidence="2">
    <location>
        <begin position="30"/>
        <end position="102"/>
    </location>
</feature>
<dbReference type="Proteomes" id="UP000294688">
    <property type="component" value="Segment"/>
</dbReference>
<dbReference type="InterPro" id="IPR035343">
    <property type="entry name" value="Gp68"/>
</dbReference>
<protein>
    <recommendedName>
        <fullName evidence="2">Gp68-like predicted RNA polymerase component domain-containing protein</fullName>
    </recommendedName>
</protein>
<sequence length="105" mass="12087">MFRAFYALLNWTPKDWRSMVKHSPDNPREWNPNDPMLKSAYAPHETAGVLRMQRAGHQGADIMKILKIKASALTKQFSKAIDAEQEAHERGRPIHDAKIKSRPRP</sequence>
<evidence type="ECO:0000313" key="4">
    <source>
        <dbReference type="Proteomes" id="UP000294688"/>
    </source>
</evidence>
<feature type="region of interest" description="Disordered" evidence="1">
    <location>
        <begin position="82"/>
        <end position="105"/>
    </location>
</feature>
<dbReference type="KEGG" id="vg:64871382"/>
<gene>
    <name evidence="3" type="primary">68</name>
    <name evidence="3" type="ORF">SEA_REFUGE_68</name>
</gene>
<accession>A0A482JHV5</accession>
<evidence type="ECO:0000259" key="2">
    <source>
        <dbReference type="Pfam" id="PF17469"/>
    </source>
</evidence>
<feature type="compositionally biased region" description="Basic and acidic residues" evidence="1">
    <location>
        <begin position="82"/>
        <end position="99"/>
    </location>
</feature>
<proteinExistence type="predicted"/>
<dbReference type="EMBL" id="MK494113">
    <property type="protein sequence ID" value="QBP31086.1"/>
    <property type="molecule type" value="Genomic_DNA"/>
</dbReference>
<evidence type="ECO:0000313" key="3">
    <source>
        <dbReference type="EMBL" id="QBP31086.1"/>
    </source>
</evidence>
<evidence type="ECO:0000256" key="1">
    <source>
        <dbReference type="SAM" id="MobiDB-lite"/>
    </source>
</evidence>
<dbReference type="RefSeq" id="YP_010061765.1">
    <property type="nucleotide sequence ID" value="NC_054786.1"/>
</dbReference>
<dbReference type="Pfam" id="PF17469">
    <property type="entry name" value="GP68"/>
    <property type="match status" value="1"/>
</dbReference>
<name>A0A482JHV5_9CAUD</name>
<dbReference type="GeneID" id="64871382"/>
<organism evidence="3 4">
    <name type="scientific">Mycobacterium phage Refuge</name>
    <dbReference type="NCBI Taxonomy" id="2517967"/>
    <lineage>
        <taxon>Viruses</taxon>
        <taxon>Duplodnaviria</taxon>
        <taxon>Heunggongvirae</taxon>
        <taxon>Uroviricota</taxon>
        <taxon>Caudoviricetes</taxon>
        <taxon>Refugevirus</taxon>
        <taxon>Refugevirus refuge</taxon>
    </lineage>
</organism>
<reference evidence="3 4" key="1">
    <citation type="submission" date="2019-02" db="EMBL/GenBank/DDBJ databases">
        <authorList>
            <person name="Borges K.M."/>
            <person name="Daniels K.G."/>
            <person name="Guerrette L.R."/>
            <person name="Hannigan S.R."/>
            <person name="Hodsdon B.M."/>
            <person name="Krystek B.N."/>
            <person name="Paluszek M.C."/>
            <person name="Pettit J.E."/>
            <person name="Riccardi S.G."/>
            <person name="Rossignol A."/>
            <person name="Verrell S.C."/>
            <person name="Divens A.M."/>
            <person name="Garlena R.A."/>
            <person name="Russell D.A."/>
            <person name="Pope W.H."/>
            <person name="Jacobs-Sera D."/>
            <person name="Hatfull G.F."/>
        </authorList>
    </citation>
    <scope>NUCLEOTIDE SEQUENCE [LARGE SCALE GENOMIC DNA]</scope>
</reference>